<keyword evidence="3" id="KW-1185">Reference proteome</keyword>
<evidence type="ECO:0008006" key="4">
    <source>
        <dbReference type="Google" id="ProtNLM"/>
    </source>
</evidence>
<dbReference type="Gene3D" id="3.40.1350.10">
    <property type="match status" value="1"/>
</dbReference>
<evidence type="ECO:0000313" key="3">
    <source>
        <dbReference type="Proteomes" id="UP000603865"/>
    </source>
</evidence>
<sequence>MSLPSKKKPVNSRNKGASAERELANVLTSLGFEASRGQQKKGRADSPDVICEALSGFHIEAKFYKACKMHSPATLAEWDAQAIRDAAGLRVPLVVHRWNGQRVWWVRVLLPGRRPVWLTLTDFLADLDVWRGA</sequence>
<dbReference type="AlphaFoldDB" id="A0A918BZM4"/>
<proteinExistence type="predicted"/>
<accession>A0A918BZM4</accession>
<feature type="compositionally biased region" description="Basic residues" evidence="1">
    <location>
        <begin position="1"/>
        <end position="10"/>
    </location>
</feature>
<dbReference type="Proteomes" id="UP000603865">
    <property type="component" value="Unassembled WGS sequence"/>
</dbReference>
<reference evidence="2" key="2">
    <citation type="submission" date="2020-09" db="EMBL/GenBank/DDBJ databases">
        <authorList>
            <person name="Sun Q."/>
            <person name="Ohkuma M."/>
        </authorList>
    </citation>
    <scope>NUCLEOTIDE SEQUENCE</scope>
    <source>
        <strain evidence="2">JCM 31311</strain>
    </source>
</reference>
<reference evidence="2" key="1">
    <citation type="journal article" date="2014" name="Int. J. Syst. Evol. Microbiol.">
        <title>Complete genome sequence of Corynebacterium casei LMG S-19264T (=DSM 44701T), isolated from a smear-ripened cheese.</title>
        <authorList>
            <consortium name="US DOE Joint Genome Institute (JGI-PGF)"/>
            <person name="Walter F."/>
            <person name="Albersmeier A."/>
            <person name="Kalinowski J."/>
            <person name="Ruckert C."/>
        </authorList>
    </citation>
    <scope>NUCLEOTIDE SEQUENCE</scope>
    <source>
        <strain evidence="2">JCM 31311</strain>
    </source>
</reference>
<evidence type="ECO:0000256" key="1">
    <source>
        <dbReference type="SAM" id="MobiDB-lite"/>
    </source>
</evidence>
<dbReference type="EMBL" id="BMQL01000004">
    <property type="protein sequence ID" value="GGR00160.1"/>
    <property type="molecule type" value="Genomic_DNA"/>
</dbReference>
<feature type="region of interest" description="Disordered" evidence="1">
    <location>
        <begin position="1"/>
        <end position="20"/>
    </location>
</feature>
<name>A0A918BZM4_9DEIO</name>
<dbReference type="InterPro" id="IPR011856">
    <property type="entry name" value="tRNA_endonuc-like_dom_sf"/>
</dbReference>
<dbReference type="GO" id="GO:0003676">
    <property type="term" value="F:nucleic acid binding"/>
    <property type="evidence" value="ECO:0007669"/>
    <property type="project" value="InterPro"/>
</dbReference>
<gene>
    <name evidence="2" type="ORF">GCM10008957_11110</name>
</gene>
<protein>
    <recommendedName>
        <fullName evidence="4">Holliday junction resolvase</fullName>
    </recommendedName>
</protein>
<dbReference type="RefSeq" id="WP_229775905.1">
    <property type="nucleotide sequence ID" value="NZ_BMQL01000004.1"/>
</dbReference>
<organism evidence="2 3">
    <name type="scientific">Deinococcus ruber</name>
    <dbReference type="NCBI Taxonomy" id="1848197"/>
    <lineage>
        <taxon>Bacteria</taxon>
        <taxon>Thermotogati</taxon>
        <taxon>Deinococcota</taxon>
        <taxon>Deinococci</taxon>
        <taxon>Deinococcales</taxon>
        <taxon>Deinococcaceae</taxon>
        <taxon>Deinococcus</taxon>
    </lineage>
</organism>
<comment type="caution">
    <text evidence="2">The sequence shown here is derived from an EMBL/GenBank/DDBJ whole genome shotgun (WGS) entry which is preliminary data.</text>
</comment>
<evidence type="ECO:0000313" key="2">
    <source>
        <dbReference type="EMBL" id="GGR00160.1"/>
    </source>
</evidence>